<keyword evidence="8" id="KW-1185">Reference proteome</keyword>
<gene>
    <name evidence="7" type="ORF">KI387_032369</name>
</gene>
<evidence type="ECO:0000313" key="7">
    <source>
        <dbReference type="EMBL" id="KAH9288252.1"/>
    </source>
</evidence>
<dbReference type="InterPro" id="IPR035595">
    <property type="entry name" value="UDP_glycos_trans_CS"/>
</dbReference>
<evidence type="ECO:0000256" key="3">
    <source>
        <dbReference type="RuleBase" id="RU003718"/>
    </source>
</evidence>
<keyword evidence="5" id="KW-0175">Coiled coil</keyword>
<keyword evidence="2 3" id="KW-0808">Transferase</keyword>
<protein>
    <recommendedName>
        <fullName evidence="4">Glycosyltransferase</fullName>
        <ecNumber evidence="4">2.4.1.-</ecNumber>
    </recommendedName>
</protein>
<dbReference type="Pfam" id="PF26168">
    <property type="entry name" value="Glyco_transf_N"/>
    <property type="match status" value="1"/>
</dbReference>
<evidence type="ECO:0000313" key="8">
    <source>
        <dbReference type="Proteomes" id="UP000824469"/>
    </source>
</evidence>
<dbReference type="Gene3D" id="3.40.50.2000">
    <property type="entry name" value="Glycogen Phosphorylase B"/>
    <property type="match status" value="2"/>
</dbReference>
<comment type="similarity">
    <text evidence="1 3">Belongs to the UDP-glycosyltransferase family.</text>
</comment>
<evidence type="ECO:0000256" key="5">
    <source>
        <dbReference type="SAM" id="Coils"/>
    </source>
</evidence>
<dbReference type="InterPro" id="IPR058980">
    <property type="entry name" value="Glyco_transf_N"/>
</dbReference>
<dbReference type="InterPro" id="IPR002213">
    <property type="entry name" value="UDP_glucos_trans"/>
</dbReference>
<dbReference type="PANTHER" id="PTHR48047:SF107">
    <property type="entry name" value="UDP-GLYCOSYLTRANSFERASE 92A1-LIKE"/>
    <property type="match status" value="1"/>
</dbReference>
<dbReference type="OMA" id="GIDHESM"/>
<proteinExistence type="inferred from homology"/>
<name>A0AA38F4Y1_TAXCH</name>
<dbReference type="PANTHER" id="PTHR48047">
    <property type="entry name" value="GLYCOSYLTRANSFERASE"/>
    <property type="match status" value="1"/>
</dbReference>
<evidence type="ECO:0000259" key="6">
    <source>
        <dbReference type="Pfam" id="PF26168"/>
    </source>
</evidence>
<accession>A0AA38F4Y1</accession>
<dbReference type="SUPFAM" id="SSF53756">
    <property type="entry name" value="UDP-Glycosyltransferase/glycogen phosphorylase"/>
    <property type="match status" value="1"/>
</dbReference>
<dbReference type="GO" id="GO:0035251">
    <property type="term" value="F:UDP-glucosyltransferase activity"/>
    <property type="evidence" value="ECO:0007669"/>
    <property type="project" value="TreeGrafter"/>
</dbReference>
<reference evidence="7 8" key="1">
    <citation type="journal article" date="2021" name="Nat. Plants">
        <title>The Taxus genome provides insights into paclitaxel biosynthesis.</title>
        <authorList>
            <person name="Xiong X."/>
            <person name="Gou J."/>
            <person name="Liao Q."/>
            <person name="Li Y."/>
            <person name="Zhou Q."/>
            <person name="Bi G."/>
            <person name="Li C."/>
            <person name="Du R."/>
            <person name="Wang X."/>
            <person name="Sun T."/>
            <person name="Guo L."/>
            <person name="Liang H."/>
            <person name="Lu P."/>
            <person name="Wu Y."/>
            <person name="Zhang Z."/>
            <person name="Ro D.K."/>
            <person name="Shang Y."/>
            <person name="Huang S."/>
            <person name="Yan J."/>
        </authorList>
    </citation>
    <scope>NUCLEOTIDE SEQUENCE [LARGE SCALE GENOMIC DNA]</scope>
    <source>
        <strain evidence="7">Ta-2019</strain>
    </source>
</reference>
<dbReference type="AlphaFoldDB" id="A0AA38F4Y1"/>
<evidence type="ECO:0000256" key="2">
    <source>
        <dbReference type="ARBA" id="ARBA00022679"/>
    </source>
</evidence>
<dbReference type="EC" id="2.4.1.-" evidence="4"/>
<sequence length="524" mass="58122">MGYGSHGGGSRPHVVTVPFLGQGHLIPFLELAKLLASQGLIVSYVSTPANVARLQPQVDKMVQSSNPALDIRLVSLPLPPIEGLPPGIESSENIPLHMNGILMKSSHKLAPQLEQWLELQMNRSKSDCFPSSPPVCLISDMFTSWVHDSGAKFGVPTVVFHTSGAFAMSVMHSFIKYTPQNDVEADDEYFDVPNLSFDFKLRKSDLPVIFRCAETNPMNNFVREEISRSMEGQGVIFNTFYEMDPLGVDHIKSLTGRPVWSIGPVLPKNIFDGEGIERVTADKRGKAADIGEAECLQWLDSRNPNSVVFVCFGSQSTLNEEQTEALARGLEASQQAFIWAIKLRGHETGLPEGFEERTKERGLVIWGWAPQLLILSHPSVGAFLSHCGWNSTLESISLGVPMITWPMFAEQPFTNKFLVNQLQIAEQICSNMDGVADEKVVKRAVIKLLAEEEGENMRRRAQELRNKAKMAVEEEGSAHANLHAFLDYMGKLHDKATIKQGVKEYDAQYCNGSKRNHTHLPLSA</sequence>
<evidence type="ECO:0000256" key="1">
    <source>
        <dbReference type="ARBA" id="ARBA00009995"/>
    </source>
</evidence>
<feature type="domain" description="Glycosyltransferase N-terminal" evidence="6">
    <location>
        <begin position="14"/>
        <end position="117"/>
    </location>
</feature>
<feature type="coiled-coil region" evidence="5">
    <location>
        <begin position="447"/>
        <end position="474"/>
    </location>
</feature>
<dbReference type="Pfam" id="PF00201">
    <property type="entry name" value="UDPGT"/>
    <property type="match status" value="1"/>
</dbReference>
<comment type="caution">
    <text evidence="7">The sequence shown here is derived from an EMBL/GenBank/DDBJ whole genome shotgun (WGS) entry which is preliminary data.</text>
</comment>
<evidence type="ECO:0000256" key="4">
    <source>
        <dbReference type="RuleBase" id="RU362057"/>
    </source>
</evidence>
<keyword evidence="3" id="KW-0328">Glycosyltransferase</keyword>
<dbReference type="EMBL" id="JAHRHJ020003813">
    <property type="protein sequence ID" value="KAH9288252.1"/>
    <property type="molecule type" value="Genomic_DNA"/>
</dbReference>
<organism evidence="7 8">
    <name type="scientific">Taxus chinensis</name>
    <name type="common">Chinese yew</name>
    <name type="synonym">Taxus wallichiana var. chinensis</name>
    <dbReference type="NCBI Taxonomy" id="29808"/>
    <lineage>
        <taxon>Eukaryota</taxon>
        <taxon>Viridiplantae</taxon>
        <taxon>Streptophyta</taxon>
        <taxon>Embryophyta</taxon>
        <taxon>Tracheophyta</taxon>
        <taxon>Spermatophyta</taxon>
        <taxon>Pinopsida</taxon>
        <taxon>Pinidae</taxon>
        <taxon>Conifers II</taxon>
        <taxon>Cupressales</taxon>
        <taxon>Taxaceae</taxon>
        <taxon>Taxus</taxon>
    </lineage>
</organism>
<dbReference type="FunFam" id="3.40.50.2000:FF:000060">
    <property type="entry name" value="Glycosyltransferase"/>
    <property type="match status" value="1"/>
</dbReference>
<dbReference type="Proteomes" id="UP000824469">
    <property type="component" value="Unassembled WGS sequence"/>
</dbReference>
<dbReference type="PROSITE" id="PS00375">
    <property type="entry name" value="UDPGT"/>
    <property type="match status" value="1"/>
</dbReference>
<dbReference type="CDD" id="cd03784">
    <property type="entry name" value="GT1_Gtf-like"/>
    <property type="match status" value="1"/>
</dbReference>